<reference evidence="2 3" key="1">
    <citation type="journal article" date="2015" name="Genome Announc.">
        <title>Draft Genome Sequence of Filamentous Marine Cyanobacterium Lyngbya confervoides Strain BDU141951.</title>
        <authorList>
            <person name="Chandrababunaidu M.M."/>
            <person name="Sen D."/>
            <person name="Tripathy S."/>
        </authorList>
    </citation>
    <scope>NUCLEOTIDE SEQUENCE [LARGE SCALE GENOMIC DNA]</scope>
    <source>
        <strain evidence="2 3">BDU141951</strain>
    </source>
</reference>
<dbReference type="InterPro" id="IPR047657">
    <property type="entry name" value="PmbA"/>
</dbReference>
<gene>
    <name evidence="2" type="ORF">QQ91_0006655</name>
</gene>
<dbReference type="InterPro" id="IPR045569">
    <property type="entry name" value="Metalloprtase-TldD/E_C"/>
</dbReference>
<comment type="caution">
    <text evidence="2">The sequence shown here is derived from an EMBL/GenBank/DDBJ whole genome shotgun (WGS) entry which is preliminary data.</text>
</comment>
<proteinExistence type="predicted"/>
<organism evidence="2 3">
    <name type="scientific">Lyngbya confervoides BDU141951</name>
    <dbReference type="NCBI Taxonomy" id="1574623"/>
    <lineage>
        <taxon>Bacteria</taxon>
        <taxon>Bacillati</taxon>
        <taxon>Cyanobacteriota</taxon>
        <taxon>Cyanophyceae</taxon>
        <taxon>Oscillatoriophycideae</taxon>
        <taxon>Oscillatoriales</taxon>
        <taxon>Microcoleaceae</taxon>
        <taxon>Lyngbya</taxon>
    </lineage>
</organism>
<dbReference type="Pfam" id="PF19289">
    <property type="entry name" value="PmbA_TldD_3rd"/>
    <property type="match status" value="1"/>
</dbReference>
<name>A0ABD4T1I1_9CYAN</name>
<evidence type="ECO:0000259" key="1">
    <source>
        <dbReference type="Pfam" id="PF19289"/>
    </source>
</evidence>
<evidence type="ECO:0000313" key="3">
    <source>
        <dbReference type="Proteomes" id="UP000031561"/>
    </source>
</evidence>
<dbReference type="EMBL" id="JTHE03000041">
    <property type="protein sequence ID" value="MCM1982503.1"/>
    <property type="molecule type" value="Genomic_DNA"/>
</dbReference>
<keyword evidence="3" id="KW-1185">Reference proteome</keyword>
<protein>
    <submittedName>
        <fullName evidence="2">TldD/PmbA family protein</fullName>
    </submittedName>
</protein>
<dbReference type="InterPro" id="IPR035068">
    <property type="entry name" value="TldD/PmbA_N"/>
</dbReference>
<dbReference type="RefSeq" id="WP_166281295.1">
    <property type="nucleotide sequence ID" value="NZ_JTHE03000041.1"/>
</dbReference>
<dbReference type="Gene3D" id="3.30.2290.10">
    <property type="entry name" value="PmbA/TldD superfamily"/>
    <property type="match status" value="1"/>
</dbReference>
<accession>A0ABD4T1I1</accession>
<dbReference type="InterPro" id="IPR036059">
    <property type="entry name" value="TldD/PmbA_sf"/>
</dbReference>
<evidence type="ECO:0000313" key="2">
    <source>
        <dbReference type="EMBL" id="MCM1982503.1"/>
    </source>
</evidence>
<dbReference type="Proteomes" id="UP000031561">
    <property type="component" value="Unassembled WGS sequence"/>
</dbReference>
<dbReference type="PANTHER" id="PTHR43421">
    <property type="entry name" value="METALLOPROTEASE PMBA"/>
    <property type="match status" value="1"/>
</dbReference>
<dbReference type="PANTHER" id="PTHR43421:SF1">
    <property type="entry name" value="METALLOPROTEASE PMBA"/>
    <property type="match status" value="1"/>
</dbReference>
<dbReference type="AlphaFoldDB" id="A0ABD4T1I1"/>
<feature type="domain" description="Metalloprotease TldD/E C-terminal" evidence="1">
    <location>
        <begin position="217"/>
        <end position="431"/>
    </location>
</feature>
<dbReference type="SUPFAM" id="SSF111283">
    <property type="entry name" value="Putative modulator of DNA gyrase, PmbA/TldD"/>
    <property type="match status" value="1"/>
</dbReference>
<sequence length="432" mass="46952">MSAASSSSAEQLLARAMAANVEAAEVYELRTSAHTACFEANHLKRLEHLESGGMALRVWNQHRPGLAVAHGPFDQDTLVAQAIALSELHPPQDYPLSASVMQPAQLDRGLAVPAEQLIRWGHDSIDRILDAHADCSCSAEYECETEYVHLINSAGMECRYTDITLRGLLTAEKIKGQDFLCIEADQVQRNQLNPEALIELIEQRLAWAAERVPAPQGAVPVLFTPRAADTLWATLQAALNAQKIIEGVSPWSDRLGASVISPQLTLSQIPSLGPYSCPFDDEGQATQTLELVHQGELQLFYTDLRTGQLLGSGTTGNGFRPTLNQYPHPELINLVVQPGSKSFSEIIGALSDGILVDQVLGDNSRIGGDLSINVDLGYRIRQGKITGRVKDVMISGNTYQALQQVLMLGNDHQWNNIFYSPSILVGGLSVTA</sequence>